<feature type="compositionally biased region" description="Low complexity" evidence="1">
    <location>
        <begin position="313"/>
        <end position="331"/>
    </location>
</feature>
<feature type="compositionally biased region" description="Polar residues" evidence="1">
    <location>
        <begin position="450"/>
        <end position="461"/>
    </location>
</feature>
<feature type="compositionally biased region" description="Basic and acidic residues" evidence="1">
    <location>
        <begin position="219"/>
        <end position="235"/>
    </location>
</feature>
<dbReference type="EMBL" id="CDMZ01004109">
    <property type="protein sequence ID" value="CEM48675.1"/>
    <property type="molecule type" value="Genomic_DNA"/>
</dbReference>
<feature type="region of interest" description="Disordered" evidence="1">
    <location>
        <begin position="294"/>
        <end position="339"/>
    </location>
</feature>
<feature type="region of interest" description="Disordered" evidence="1">
    <location>
        <begin position="424"/>
        <end position="494"/>
    </location>
</feature>
<evidence type="ECO:0000313" key="2">
    <source>
        <dbReference type="EMBL" id="CEM48675.1"/>
    </source>
</evidence>
<proteinExistence type="predicted"/>
<reference evidence="2" key="1">
    <citation type="submission" date="2014-11" db="EMBL/GenBank/DDBJ databases">
        <authorList>
            <person name="Otto D Thomas"/>
            <person name="Naeem Raeece"/>
        </authorList>
    </citation>
    <scope>NUCLEOTIDE SEQUENCE</scope>
</reference>
<evidence type="ECO:0000256" key="1">
    <source>
        <dbReference type="SAM" id="MobiDB-lite"/>
    </source>
</evidence>
<organism evidence="2">
    <name type="scientific">Chromera velia CCMP2878</name>
    <dbReference type="NCBI Taxonomy" id="1169474"/>
    <lineage>
        <taxon>Eukaryota</taxon>
        <taxon>Sar</taxon>
        <taxon>Alveolata</taxon>
        <taxon>Colpodellida</taxon>
        <taxon>Chromeraceae</taxon>
        <taxon>Chromera</taxon>
    </lineage>
</organism>
<feature type="region of interest" description="Disordered" evidence="1">
    <location>
        <begin position="209"/>
        <end position="238"/>
    </location>
</feature>
<protein>
    <submittedName>
        <fullName evidence="2">Uncharacterized protein</fullName>
    </submittedName>
</protein>
<dbReference type="VEuPathDB" id="CryptoDB:Cvel_8972"/>
<feature type="compositionally biased region" description="Low complexity" evidence="1">
    <location>
        <begin position="462"/>
        <end position="480"/>
    </location>
</feature>
<gene>
    <name evidence="2" type="ORF">Cvel_8972</name>
</gene>
<feature type="compositionally biased region" description="Pro residues" evidence="1">
    <location>
        <begin position="428"/>
        <end position="437"/>
    </location>
</feature>
<name>A0A0G4HW36_9ALVE</name>
<accession>A0A0G4HW36</accession>
<sequence length="494" mass="54122">MRREFYSDTEQAETENGWKVAAITKLESVAGRRGWKTEAVKETKWPILTLKRDGVTWDISFVAVSTLKEVDEYEEVVDARKIRDLSCTSEQIFLFLFSLVDWAKASSLANAKNRQIGTHGWIGVGIAYLQEIGVLPSNLNGLLALIDAERKGKKAKVASAEGEGSTRESTVGRDARLIQSGDSKALGETWKVREDRQIQCHAVTVRDVEAGVQNSDSESDVRDSEAEPSARKRDASALVESPLDKLCADLFPLSPLNGGALSLSEYSSPISKSLDQIVNGFPDWLIEAAKASLGASVPTSDPKPNSAAAIPQRRAASSPHQSSSSQRNPNRTDPIRSSRPLEGRFATCVQWEKSDPKKIPLSHYIQQDRSKGFLRHAGLAVQPRVGVIVSMTGRDDFLHRLGDLHALAKRVIAEKPQKCWIMEQTTAPPFPPFPPPDFSAKPGRPFGSPPSASSQKRQWNESPSVGAPGPSRSSVSPGSAQQPSQRQSRWDQRK</sequence>
<dbReference type="AlphaFoldDB" id="A0A0G4HW36"/>